<organism evidence="3 4">
    <name type="scientific">Caulobacter flavus</name>
    <dbReference type="NCBI Taxonomy" id="1679497"/>
    <lineage>
        <taxon>Bacteria</taxon>
        <taxon>Pseudomonadati</taxon>
        <taxon>Pseudomonadota</taxon>
        <taxon>Alphaproteobacteria</taxon>
        <taxon>Caulobacterales</taxon>
        <taxon>Caulobacteraceae</taxon>
        <taxon>Caulobacter</taxon>
    </lineage>
</organism>
<dbReference type="AlphaFoldDB" id="A0A2N5CQ53"/>
<reference evidence="2 5" key="2">
    <citation type="submission" date="2018-01" db="EMBL/GenBank/DDBJ databases">
        <title>Complete genome sequence of Caulobacter flavus RHGG3.</title>
        <authorList>
            <person name="Yang E."/>
        </authorList>
    </citation>
    <scope>NUCLEOTIDE SEQUENCE [LARGE SCALE GENOMIC DNA]</scope>
    <source>
        <strain evidence="2 5">RHGG3</strain>
    </source>
</reference>
<name>A0A2N5CQ53_9CAUL</name>
<evidence type="ECO:0000313" key="2">
    <source>
        <dbReference type="EMBL" id="AYV46223.1"/>
    </source>
</evidence>
<reference evidence="3 4" key="1">
    <citation type="submission" date="2017-12" db="EMBL/GenBank/DDBJ databases">
        <title>The genome sequence of Caulobacter flavus CGMCC1 15093.</title>
        <authorList>
            <person name="Gao J."/>
            <person name="Mao X."/>
            <person name="Sun J."/>
        </authorList>
    </citation>
    <scope>NUCLEOTIDE SEQUENCE [LARGE SCALE GENOMIC DNA]</scope>
    <source>
        <strain evidence="3 4">CGMCC1 15093</strain>
    </source>
</reference>
<sequence length="190" mass="19444">MGEDLSGMEISAPAAIQPSLTRRSDKSLSQVASLARRLTAGALVAAQIAPLLDGEGLAPQCQDTGASGAPKTALILCIIALAASLPPPCDQDFSSPSPAKASIQTYATQASQAHATSIWVSSQNCPEGAPPHGAHHHDAVCLAETKIALPSSLVVTSDRTCLDASRLVAQARPGPPTPPPRPSSIERFTA</sequence>
<accession>A0A2N5CQ53</accession>
<dbReference type="KEGG" id="cfh:C1707_08115"/>
<evidence type="ECO:0000313" key="3">
    <source>
        <dbReference type="EMBL" id="PLR09943.1"/>
    </source>
</evidence>
<dbReference type="EMBL" id="PJRQ01000039">
    <property type="protein sequence ID" value="PLR09943.1"/>
    <property type="molecule type" value="Genomic_DNA"/>
</dbReference>
<evidence type="ECO:0000256" key="1">
    <source>
        <dbReference type="SAM" id="MobiDB-lite"/>
    </source>
</evidence>
<proteinExistence type="predicted"/>
<dbReference type="Proteomes" id="UP000234483">
    <property type="component" value="Unassembled WGS sequence"/>
</dbReference>
<protein>
    <submittedName>
        <fullName evidence="3">Uncharacterized protein</fullName>
    </submittedName>
</protein>
<dbReference type="EMBL" id="CP026100">
    <property type="protein sequence ID" value="AYV46223.1"/>
    <property type="molecule type" value="Genomic_DNA"/>
</dbReference>
<dbReference type="Proteomes" id="UP000281192">
    <property type="component" value="Chromosome"/>
</dbReference>
<feature type="region of interest" description="Disordered" evidence="1">
    <location>
        <begin position="166"/>
        <end position="190"/>
    </location>
</feature>
<keyword evidence="5" id="KW-1185">Reference proteome</keyword>
<evidence type="ECO:0000313" key="4">
    <source>
        <dbReference type="Proteomes" id="UP000234483"/>
    </source>
</evidence>
<feature type="compositionally biased region" description="Pro residues" evidence="1">
    <location>
        <begin position="173"/>
        <end position="182"/>
    </location>
</feature>
<gene>
    <name evidence="2" type="ORF">C1707_08115</name>
    <name evidence="3" type="ORF">CFHF_17780</name>
</gene>
<evidence type="ECO:0000313" key="5">
    <source>
        <dbReference type="Proteomes" id="UP000281192"/>
    </source>
</evidence>